<dbReference type="Pfam" id="PF21380">
    <property type="entry name" value="Nrd1-Seb1_dom2"/>
    <property type="match status" value="1"/>
</dbReference>
<keyword evidence="2" id="KW-0597">Phosphoprotein</keyword>
<evidence type="ECO:0000313" key="9">
    <source>
        <dbReference type="EMBL" id="SCU99340.1"/>
    </source>
</evidence>
<evidence type="ECO:0000256" key="1">
    <source>
        <dbReference type="ARBA" id="ARBA00004123"/>
    </source>
</evidence>
<dbReference type="Pfam" id="PF04818">
    <property type="entry name" value="CID"/>
    <property type="match status" value="1"/>
</dbReference>
<dbReference type="OrthoDB" id="79367at2759"/>
<dbReference type="InterPro" id="IPR035979">
    <property type="entry name" value="RBD_domain_sf"/>
</dbReference>
<dbReference type="InterPro" id="IPR008942">
    <property type="entry name" value="ENTH_VHS"/>
</dbReference>
<evidence type="ECO:0000313" key="10">
    <source>
        <dbReference type="Proteomes" id="UP000191144"/>
    </source>
</evidence>
<reference evidence="10" key="1">
    <citation type="submission" date="2016-03" db="EMBL/GenBank/DDBJ databases">
        <authorList>
            <person name="Devillers Hugo."/>
        </authorList>
    </citation>
    <scope>NUCLEOTIDE SEQUENCE [LARGE SCALE GENOMIC DNA]</scope>
</reference>
<dbReference type="Proteomes" id="UP000191144">
    <property type="component" value="Chromosome G"/>
</dbReference>
<protein>
    <submittedName>
        <fullName evidence="9">LAME_0G02784g1_1</fullName>
    </submittedName>
</protein>
<organism evidence="9 10">
    <name type="scientific">Lachancea meyersii CBS 8951</name>
    <dbReference type="NCBI Taxonomy" id="1266667"/>
    <lineage>
        <taxon>Eukaryota</taxon>
        <taxon>Fungi</taxon>
        <taxon>Dikarya</taxon>
        <taxon>Ascomycota</taxon>
        <taxon>Saccharomycotina</taxon>
        <taxon>Saccharomycetes</taxon>
        <taxon>Saccharomycetales</taxon>
        <taxon>Saccharomycetaceae</taxon>
        <taxon>Lachancea</taxon>
    </lineage>
</organism>
<dbReference type="PROSITE" id="PS51391">
    <property type="entry name" value="CID"/>
    <property type="match status" value="1"/>
</dbReference>
<dbReference type="FunFam" id="3.30.70.330:FF:000397">
    <property type="entry name" value="RNA binding protein Nrd1"/>
    <property type="match status" value="1"/>
</dbReference>
<dbReference type="GO" id="GO:0032991">
    <property type="term" value="C:protein-containing complex"/>
    <property type="evidence" value="ECO:0007669"/>
    <property type="project" value="UniProtKB-ARBA"/>
</dbReference>
<feature type="compositionally biased region" description="Low complexity" evidence="6">
    <location>
        <begin position="556"/>
        <end position="571"/>
    </location>
</feature>
<keyword evidence="10" id="KW-1185">Reference proteome</keyword>
<feature type="domain" description="RRM" evidence="7">
    <location>
        <begin position="344"/>
        <end position="414"/>
    </location>
</feature>
<dbReference type="InterPro" id="IPR012677">
    <property type="entry name" value="Nucleotide-bd_a/b_plait_sf"/>
</dbReference>
<dbReference type="GO" id="GO:0003723">
    <property type="term" value="F:RNA binding"/>
    <property type="evidence" value="ECO:0007669"/>
    <property type="project" value="UniProtKB-UniRule"/>
</dbReference>
<feature type="compositionally biased region" description="Low complexity" evidence="6">
    <location>
        <begin position="270"/>
        <end position="279"/>
    </location>
</feature>
<evidence type="ECO:0000256" key="6">
    <source>
        <dbReference type="SAM" id="MobiDB-lite"/>
    </source>
</evidence>
<dbReference type="GO" id="GO:0010629">
    <property type="term" value="P:negative regulation of gene expression"/>
    <property type="evidence" value="ECO:0007669"/>
    <property type="project" value="UniProtKB-ARBA"/>
</dbReference>
<dbReference type="InterPro" id="IPR048892">
    <property type="entry name" value="Nrd1_Seb1_dom2"/>
</dbReference>
<dbReference type="PROSITE" id="PS50102">
    <property type="entry name" value="RRM"/>
    <property type="match status" value="1"/>
</dbReference>
<dbReference type="GO" id="GO:0031124">
    <property type="term" value="P:mRNA 3'-end processing"/>
    <property type="evidence" value="ECO:0007669"/>
    <property type="project" value="UniProtKB-ARBA"/>
</dbReference>
<comment type="subcellular location">
    <subcellularLocation>
        <location evidence="1">Nucleus</location>
    </subcellularLocation>
</comment>
<dbReference type="SUPFAM" id="SSF54928">
    <property type="entry name" value="RNA-binding domain, RBD"/>
    <property type="match status" value="1"/>
</dbReference>
<dbReference type="EMBL" id="LT598484">
    <property type="protein sequence ID" value="SCU99340.1"/>
    <property type="molecule type" value="Genomic_DNA"/>
</dbReference>
<dbReference type="SMART" id="SM00582">
    <property type="entry name" value="RPR"/>
    <property type="match status" value="1"/>
</dbReference>
<dbReference type="CDD" id="cd16984">
    <property type="entry name" value="CID_Nrd1_like"/>
    <property type="match status" value="1"/>
</dbReference>
<keyword evidence="4" id="KW-0539">Nucleus</keyword>
<evidence type="ECO:0000256" key="4">
    <source>
        <dbReference type="ARBA" id="ARBA00023242"/>
    </source>
</evidence>
<evidence type="ECO:0000256" key="5">
    <source>
        <dbReference type="PROSITE-ProRule" id="PRU00176"/>
    </source>
</evidence>
<proteinExistence type="predicted"/>
<keyword evidence="3 5" id="KW-0694">RNA-binding</keyword>
<feature type="region of interest" description="Disordered" evidence="6">
    <location>
        <begin position="266"/>
        <end position="326"/>
    </location>
</feature>
<feature type="region of interest" description="Disordered" evidence="6">
    <location>
        <begin position="473"/>
        <end position="589"/>
    </location>
</feature>
<dbReference type="SMART" id="SM00360">
    <property type="entry name" value="RRM"/>
    <property type="match status" value="1"/>
</dbReference>
<evidence type="ECO:0000256" key="2">
    <source>
        <dbReference type="ARBA" id="ARBA00022553"/>
    </source>
</evidence>
<feature type="compositionally biased region" description="Polar residues" evidence="6">
    <location>
        <begin position="572"/>
        <end position="589"/>
    </location>
</feature>
<dbReference type="InterPro" id="IPR006569">
    <property type="entry name" value="CID_dom"/>
</dbReference>
<sequence length="589" mass="65156">MQNEQFDDFVATLQSFRDLKSGISGSRIKKLTSYALDHVDQEPQLMQLIIDYSRETLATHKLGSLYIIDSIGRAYLEQARARDDYIKPTAKEGSCAHGVYLLGEAIQELLGDAISKSDEDHKEKIRTLIDIWDRSGLFQKGYLNAVRAKWFSSLSSTAAAPGTATAQPNSTFVFSKDPAERCIDILNNLQPMSQVPRVAVPANLQSADVALQHAALFQFLVDLQQNGMPVTAPIAAPVIPPQPVPRQSNHMNVNDQYMQNQREDRRDRYNNNNNNNNNNSFLRRTRSRSPPRRENFRSSEGPNASNNHHLYPGEENVPSSSHFRPKPVSVDHTVPPDHIKVFSRTLFVGGVPPSMKEYDIAHVLRPYGEVQSVILNSSRKHAFVKVYSRREAENVLNNFNKDGSSPLRTRWGVGFGPRDCCDYQHGYSVIPLHRLTDADKKWTTNAEWGGTGGQPLQPGLAFEEPDIVVGEGVSSKAISQKMPTDSGRNGPKSGKPVRSPAYRNSPGQGQFYGQMASGPMQAQVPVQAQYPPAGYGASPPIQSYGMPPAMPPQGPPAMYGAQQAPPAQQPQFDPTAQLNSLMSMLNQQK</sequence>
<feature type="domain" description="CID" evidence="8">
    <location>
        <begin position="1"/>
        <end position="154"/>
    </location>
</feature>
<dbReference type="Gene3D" id="1.25.40.90">
    <property type="match status" value="1"/>
</dbReference>
<dbReference type="Gene3D" id="3.30.70.330">
    <property type="match status" value="1"/>
</dbReference>
<feature type="compositionally biased region" description="Polar residues" evidence="6">
    <location>
        <begin position="476"/>
        <end position="487"/>
    </location>
</feature>
<dbReference type="GO" id="GO:0005634">
    <property type="term" value="C:nucleus"/>
    <property type="evidence" value="ECO:0007669"/>
    <property type="project" value="UniProtKB-SubCell"/>
</dbReference>
<dbReference type="GO" id="GO:0006369">
    <property type="term" value="P:termination of RNA polymerase II transcription"/>
    <property type="evidence" value="ECO:0007669"/>
    <property type="project" value="UniProtKB-ARBA"/>
</dbReference>
<dbReference type="Pfam" id="PF00076">
    <property type="entry name" value="RRM_1"/>
    <property type="match status" value="1"/>
</dbReference>
<feature type="compositionally biased region" description="Low complexity" evidence="6">
    <location>
        <begin position="519"/>
        <end position="533"/>
    </location>
</feature>
<evidence type="ECO:0000256" key="3">
    <source>
        <dbReference type="ARBA" id="ARBA00022884"/>
    </source>
</evidence>
<evidence type="ECO:0000259" key="7">
    <source>
        <dbReference type="PROSITE" id="PS50102"/>
    </source>
</evidence>
<dbReference type="InterPro" id="IPR000504">
    <property type="entry name" value="RRM_dom"/>
</dbReference>
<dbReference type="SUPFAM" id="SSF48464">
    <property type="entry name" value="ENTH/VHS domain"/>
    <property type="match status" value="1"/>
</dbReference>
<name>A0A1G4K685_9SACH</name>
<accession>A0A1G4K685</accession>
<feature type="compositionally biased region" description="Polar residues" evidence="6">
    <location>
        <begin position="298"/>
        <end position="308"/>
    </location>
</feature>
<dbReference type="AlphaFoldDB" id="A0A1G4K685"/>
<gene>
    <name evidence="9" type="ORF">LAME_0G02784G</name>
</gene>
<evidence type="ECO:0000259" key="8">
    <source>
        <dbReference type="PROSITE" id="PS51391"/>
    </source>
</evidence>
<dbReference type="GO" id="GO:0031126">
    <property type="term" value="P:sno(s)RNA 3'-end processing"/>
    <property type="evidence" value="ECO:0007669"/>
    <property type="project" value="UniProtKB-ARBA"/>
</dbReference>